<evidence type="ECO:0000313" key="1">
    <source>
        <dbReference type="EMBL" id="CAG8600304.1"/>
    </source>
</evidence>
<comment type="caution">
    <text evidence="1">The sequence shown here is derived from an EMBL/GenBank/DDBJ whole genome shotgun (WGS) entry which is preliminary data.</text>
</comment>
<reference evidence="1" key="1">
    <citation type="submission" date="2021-06" db="EMBL/GenBank/DDBJ databases">
        <authorList>
            <person name="Kallberg Y."/>
            <person name="Tangrot J."/>
            <person name="Rosling A."/>
        </authorList>
    </citation>
    <scope>NUCLEOTIDE SEQUENCE</scope>
    <source>
        <strain evidence="1">28 12/20/2015</strain>
    </source>
</reference>
<dbReference type="Proteomes" id="UP000789366">
    <property type="component" value="Unassembled WGS sequence"/>
</dbReference>
<keyword evidence="2" id="KW-1185">Reference proteome</keyword>
<organism evidence="1 2">
    <name type="scientific">Cetraspora pellucida</name>
    <dbReference type="NCBI Taxonomy" id="1433469"/>
    <lineage>
        <taxon>Eukaryota</taxon>
        <taxon>Fungi</taxon>
        <taxon>Fungi incertae sedis</taxon>
        <taxon>Mucoromycota</taxon>
        <taxon>Glomeromycotina</taxon>
        <taxon>Glomeromycetes</taxon>
        <taxon>Diversisporales</taxon>
        <taxon>Gigasporaceae</taxon>
        <taxon>Cetraspora</taxon>
    </lineage>
</organism>
<gene>
    <name evidence="1" type="ORF">SPELUC_LOCUS7089</name>
</gene>
<proteinExistence type="predicted"/>
<accession>A0ACA9MPH6</accession>
<protein>
    <submittedName>
        <fullName evidence="1">6490_t:CDS:1</fullName>
    </submittedName>
</protein>
<evidence type="ECO:0000313" key="2">
    <source>
        <dbReference type="Proteomes" id="UP000789366"/>
    </source>
</evidence>
<sequence length="184" mass="21895">MKKANNLINKEEKTTEAKRREAQRILASINRLASIMEERKKFTCSKCGQDKKIILAALDKSWREICLCWDCGTPKENKKNCRKLTIKEKLERVDDFAKIKNSQKIKKFILSSELWQLPITEEIRMIGILEEDYIFNKLFLPQKDRESNKDLFLVLYYDFEHTSHPRKKVKNLICIMKEENCLLH</sequence>
<dbReference type="EMBL" id="CAJVPW010009042">
    <property type="protein sequence ID" value="CAG8600304.1"/>
    <property type="molecule type" value="Genomic_DNA"/>
</dbReference>
<name>A0ACA9MPH6_9GLOM</name>